<evidence type="ECO:0000313" key="6">
    <source>
        <dbReference type="RefSeq" id="XP_028986129.1"/>
    </source>
</evidence>
<dbReference type="RefSeq" id="XP_028986129.1">
    <property type="nucleotide sequence ID" value="XM_029130296.3"/>
</dbReference>
<proteinExistence type="predicted"/>
<evidence type="ECO:0000256" key="1">
    <source>
        <dbReference type="SAM" id="MobiDB-lite"/>
    </source>
</evidence>
<evidence type="ECO:0000256" key="2">
    <source>
        <dbReference type="SAM" id="Phobius"/>
    </source>
</evidence>
<dbReference type="OrthoDB" id="6413693at2759"/>
<dbReference type="InterPro" id="IPR013783">
    <property type="entry name" value="Ig-like_fold"/>
</dbReference>
<feature type="signal peptide" evidence="3">
    <location>
        <begin position="1"/>
        <end position="21"/>
    </location>
</feature>
<dbReference type="PROSITE" id="PS50835">
    <property type="entry name" value="IG_LIKE"/>
    <property type="match status" value="4"/>
</dbReference>
<dbReference type="InterPro" id="IPR003598">
    <property type="entry name" value="Ig_sub2"/>
</dbReference>
<dbReference type="InterPro" id="IPR036179">
    <property type="entry name" value="Ig-like_dom_sf"/>
</dbReference>
<dbReference type="Proteomes" id="UP000515150">
    <property type="component" value="Chromosome 16"/>
</dbReference>
<dbReference type="InParanoid" id="A0A6P7KZK0"/>
<name>A0A6P7KZK0_BETSP</name>
<accession>A0A6P7KZK0</accession>
<organism evidence="5 6">
    <name type="scientific">Betta splendens</name>
    <name type="common">Siamese fighting fish</name>
    <dbReference type="NCBI Taxonomy" id="158456"/>
    <lineage>
        <taxon>Eukaryota</taxon>
        <taxon>Metazoa</taxon>
        <taxon>Chordata</taxon>
        <taxon>Craniata</taxon>
        <taxon>Vertebrata</taxon>
        <taxon>Euteleostomi</taxon>
        <taxon>Actinopterygii</taxon>
        <taxon>Neopterygii</taxon>
        <taxon>Teleostei</taxon>
        <taxon>Neoteleostei</taxon>
        <taxon>Acanthomorphata</taxon>
        <taxon>Anabantaria</taxon>
        <taxon>Anabantiformes</taxon>
        <taxon>Anabantoidei</taxon>
        <taxon>Osphronemidae</taxon>
        <taxon>Betta</taxon>
    </lineage>
</organism>
<dbReference type="KEGG" id="bspl:114843600"/>
<feature type="domain" description="Ig-like" evidence="4">
    <location>
        <begin position="242"/>
        <end position="323"/>
    </location>
</feature>
<keyword evidence="2" id="KW-0812">Transmembrane</keyword>
<dbReference type="Gene3D" id="2.60.40.10">
    <property type="entry name" value="Immunoglobulins"/>
    <property type="match status" value="6"/>
</dbReference>
<feature type="compositionally biased region" description="Polar residues" evidence="1">
    <location>
        <begin position="644"/>
        <end position="658"/>
    </location>
</feature>
<keyword evidence="2" id="KW-1133">Transmembrane helix</keyword>
<dbReference type="RefSeq" id="XP_055359122.1">
    <property type="nucleotide sequence ID" value="XM_055503147.1"/>
</dbReference>
<feature type="domain" description="Ig-like" evidence="4">
    <location>
        <begin position="328"/>
        <end position="412"/>
    </location>
</feature>
<keyword evidence="5" id="KW-1185">Reference proteome</keyword>
<dbReference type="SMART" id="SM00408">
    <property type="entry name" value="IGc2"/>
    <property type="match status" value="3"/>
</dbReference>
<dbReference type="GeneID" id="114843600"/>
<sequence>MSDAVRLFFFFVCFLLQGGRCQRWAAFLPQAVDGLSGSCVAVPCRFRVPSDYEPRLDESCKVIWKRGSWSRTQVFDSSLSGAGEGLNLLQGNLSGLLPRGDCTTVFSDLPPNHYDHYYLRLECDNALKFNFPDRVLISARDSLPRPTLSPSSLEVVEGSPVTLTCSAAAPCPLLPPRLTWTPSVGDAEDAADAQSVTSAVNFTASHLHNGQRVSCSALYSRQAGNSDLVYEHGLTLRVLYAPNNTTVGLPGPVKEGSSVTLTCNSNANPAADGYTWYKVDGDQVAAVGSKRRLSTAVSEADRRFYCQASNKHGSQNSSVAQIDVLFSPKGTAVTLDPPGPILEGSSVSLACRSRANPPVSSYTWYRDDAEDGERGPTLAIGAADQRHSGRYRCAAKNDLGEETSASTQLDVEYPPRNTSLLVDPSGPVPDGSAVTLTCASLGNPGVVNFTWFRVTAREREVVGSDRDFSFNVTKLSEDRYYCQALNVHGAEYSEPASVDVTFAPVIQASSRCVNVLSQIRCSCDSQGNPTPSLRWELAGEPVNHSADIPIRELPLGSMHVRSLITMYHWQEDLPSLVCISTNPLGSDRWSFNVSSSETPLDFSGLHTVSLLIGCAAGAAGMLLACVPLLLCVGRKRRRSPSPPQRLTNETSSSNTEPLSDTKAVLEAGPPTNEGFAVVQTTFKGDLQNGGIRG</sequence>
<evidence type="ECO:0000313" key="7">
    <source>
        <dbReference type="RefSeq" id="XP_055359122.1"/>
    </source>
</evidence>
<dbReference type="CDD" id="cd00096">
    <property type="entry name" value="Ig"/>
    <property type="match status" value="1"/>
</dbReference>
<dbReference type="PANTHER" id="PTHR46484">
    <property type="entry name" value="SI:CH211-171H4.5-RELATED"/>
    <property type="match status" value="1"/>
</dbReference>
<feature type="transmembrane region" description="Helical" evidence="2">
    <location>
        <begin position="608"/>
        <end position="632"/>
    </location>
</feature>
<reference evidence="6 7" key="1">
    <citation type="submission" date="2025-04" db="UniProtKB">
        <authorList>
            <consortium name="RefSeq"/>
        </authorList>
    </citation>
    <scope>IDENTIFICATION</scope>
</reference>
<gene>
    <name evidence="6 7" type="primary">LOC114843600</name>
</gene>
<keyword evidence="3" id="KW-0732">Signal</keyword>
<dbReference type="InterPro" id="IPR003599">
    <property type="entry name" value="Ig_sub"/>
</dbReference>
<dbReference type="SMART" id="SM00409">
    <property type="entry name" value="IG"/>
    <property type="match status" value="4"/>
</dbReference>
<feature type="domain" description="Ig-like" evidence="4">
    <location>
        <begin position="415"/>
        <end position="501"/>
    </location>
</feature>
<evidence type="ECO:0000256" key="3">
    <source>
        <dbReference type="SAM" id="SignalP"/>
    </source>
</evidence>
<dbReference type="InterPro" id="IPR007110">
    <property type="entry name" value="Ig-like_dom"/>
</dbReference>
<dbReference type="SUPFAM" id="SSF48726">
    <property type="entry name" value="Immunoglobulin"/>
    <property type="match status" value="5"/>
</dbReference>
<evidence type="ECO:0000259" key="4">
    <source>
        <dbReference type="PROSITE" id="PS50835"/>
    </source>
</evidence>
<feature type="region of interest" description="Disordered" evidence="1">
    <location>
        <begin position="637"/>
        <end position="660"/>
    </location>
</feature>
<dbReference type="PANTHER" id="PTHR46484:SF8">
    <property type="entry name" value="B-CELL RECEPTOR CD22-LIKE-RELATED"/>
    <property type="match status" value="1"/>
</dbReference>
<dbReference type="Pfam" id="PF13895">
    <property type="entry name" value="Ig_2"/>
    <property type="match status" value="2"/>
</dbReference>
<feature type="domain" description="Ig-like" evidence="4">
    <location>
        <begin position="144"/>
        <end position="235"/>
    </location>
</feature>
<feature type="chain" id="PRO_5044651513" evidence="3">
    <location>
        <begin position="22"/>
        <end position="693"/>
    </location>
</feature>
<dbReference type="AlphaFoldDB" id="A0A6P7KZK0"/>
<evidence type="ECO:0000313" key="5">
    <source>
        <dbReference type="Proteomes" id="UP000515150"/>
    </source>
</evidence>
<keyword evidence="2" id="KW-0472">Membrane</keyword>
<dbReference type="Pfam" id="PF13927">
    <property type="entry name" value="Ig_3"/>
    <property type="match status" value="1"/>
</dbReference>
<protein>
    <submittedName>
        <fullName evidence="6 7">B-cell receptor CD22-like isoform X1</fullName>
    </submittedName>
</protein>